<dbReference type="Gene3D" id="1.10.10.10">
    <property type="entry name" value="Winged helix-like DNA-binding domain superfamily/Winged helix DNA-binding domain"/>
    <property type="match status" value="1"/>
</dbReference>
<keyword evidence="8" id="KW-0238">DNA-binding</keyword>
<dbReference type="InterPro" id="IPR013049">
    <property type="entry name" value="Spo11/TopoVI_A_N"/>
</dbReference>
<dbReference type="EC" id="5.6.2.2" evidence="4"/>
<keyword evidence="6" id="KW-0460">Magnesium</keyword>
<dbReference type="GO" id="GO:0005524">
    <property type="term" value="F:ATP binding"/>
    <property type="evidence" value="ECO:0007669"/>
    <property type="project" value="InterPro"/>
</dbReference>
<dbReference type="GO" id="GO:0005694">
    <property type="term" value="C:chromosome"/>
    <property type="evidence" value="ECO:0007669"/>
    <property type="project" value="InterPro"/>
</dbReference>
<keyword evidence="7" id="KW-0799">Topoisomerase</keyword>
<protein>
    <recommendedName>
        <fullName evidence="4">DNA topoisomerase (ATP-hydrolyzing)</fullName>
        <ecNumber evidence="4">5.6.2.2</ecNumber>
    </recommendedName>
</protein>
<dbReference type="Proteomes" id="UP000012040">
    <property type="component" value="Chromosome"/>
</dbReference>
<organism evidence="12 13">
    <name type="scientific">Pseudobdellovibrio exovorus JSS</name>
    <dbReference type="NCBI Taxonomy" id="1184267"/>
    <lineage>
        <taxon>Bacteria</taxon>
        <taxon>Pseudomonadati</taxon>
        <taxon>Bdellovibrionota</taxon>
        <taxon>Bdellovibrionia</taxon>
        <taxon>Bdellovibrionales</taxon>
        <taxon>Pseudobdellovibrionaceae</taxon>
        <taxon>Pseudobdellovibrio</taxon>
    </lineage>
</organism>
<dbReference type="Pfam" id="PF04406">
    <property type="entry name" value="TP6A_N"/>
    <property type="match status" value="1"/>
</dbReference>
<reference evidence="12 13" key="1">
    <citation type="journal article" date="2013" name="ISME J.">
        <title>By their genes ye shall know them: genomic signatures of predatory bacteria.</title>
        <authorList>
            <person name="Pasternak Z."/>
            <person name="Pietrokovski S."/>
            <person name="Rotem O."/>
            <person name="Gophna U."/>
            <person name="Lurie-Weinberger M.N."/>
            <person name="Jurkevitch E."/>
        </authorList>
    </citation>
    <scope>NUCLEOTIDE SEQUENCE [LARGE SCALE GENOMIC DNA]</scope>
    <source>
        <strain evidence="12 13">JSS</strain>
    </source>
</reference>
<comment type="cofactor">
    <cofactor evidence="2">
        <name>Mg(2+)</name>
        <dbReference type="ChEBI" id="CHEBI:18420"/>
    </cofactor>
</comment>
<evidence type="ECO:0000256" key="4">
    <source>
        <dbReference type="ARBA" id="ARBA00012895"/>
    </source>
</evidence>
<evidence type="ECO:0000256" key="6">
    <source>
        <dbReference type="ARBA" id="ARBA00022842"/>
    </source>
</evidence>
<keyword evidence="5" id="KW-0479">Metal-binding</keyword>
<dbReference type="AlphaFoldDB" id="M4VDE9"/>
<dbReference type="InterPro" id="IPR002815">
    <property type="entry name" value="Spo11/TopoVI_A"/>
</dbReference>
<dbReference type="HOGENOM" id="CLU_713028_0_0_7"/>
<evidence type="ECO:0000256" key="3">
    <source>
        <dbReference type="ARBA" id="ARBA00006559"/>
    </source>
</evidence>
<gene>
    <name evidence="12" type="ORF">A11Q_1835</name>
</gene>
<dbReference type="KEGG" id="bex:A11Q_1835"/>
<comment type="catalytic activity">
    <reaction evidence="1">
        <text>ATP-dependent breakage, passage and rejoining of double-stranded DNA.</text>
        <dbReference type="EC" id="5.6.2.2"/>
    </reaction>
</comment>
<evidence type="ECO:0000256" key="1">
    <source>
        <dbReference type="ARBA" id="ARBA00000185"/>
    </source>
</evidence>
<comment type="similarity">
    <text evidence="3">Belongs to the TOP6A family.</text>
</comment>
<dbReference type="STRING" id="1184267.A11Q_1835"/>
<dbReference type="GO" id="GO:0046872">
    <property type="term" value="F:metal ion binding"/>
    <property type="evidence" value="ECO:0007669"/>
    <property type="project" value="UniProtKB-KW"/>
</dbReference>
<evidence type="ECO:0000256" key="7">
    <source>
        <dbReference type="ARBA" id="ARBA00023029"/>
    </source>
</evidence>
<keyword evidence="9 12" id="KW-0413">Isomerase</keyword>
<evidence type="ECO:0000313" key="13">
    <source>
        <dbReference type="Proteomes" id="UP000012040"/>
    </source>
</evidence>
<dbReference type="PANTHER" id="PTHR10848">
    <property type="entry name" value="MEIOTIC RECOMBINATION PROTEIN SPO11"/>
    <property type="match status" value="1"/>
</dbReference>
<dbReference type="GO" id="GO:0003918">
    <property type="term" value="F:DNA topoisomerase type II (double strand cut, ATP-hydrolyzing) activity"/>
    <property type="evidence" value="ECO:0007669"/>
    <property type="project" value="UniProtKB-EC"/>
</dbReference>
<evidence type="ECO:0000259" key="11">
    <source>
        <dbReference type="Pfam" id="PF21180"/>
    </source>
</evidence>
<dbReference type="Pfam" id="PF21180">
    <property type="entry name" value="TOP6A-Spo11_Toprim"/>
    <property type="match status" value="1"/>
</dbReference>
<accession>M4VDE9</accession>
<dbReference type="SUPFAM" id="SSF56726">
    <property type="entry name" value="DNA topoisomerase IV, alpha subunit"/>
    <property type="match status" value="1"/>
</dbReference>
<dbReference type="PATRIC" id="fig|1184267.3.peg.1857"/>
<dbReference type="eggNOG" id="COG1697">
    <property type="taxonomic scope" value="Bacteria"/>
</dbReference>
<dbReference type="EMBL" id="CP003537">
    <property type="protein sequence ID" value="AGH96051.1"/>
    <property type="molecule type" value="Genomic_DNA"/>
</dbReference>
<dbReference type="GO" id="GO:0006259">
    <property type="term" value="P:DNA metabolic process"/>
    <property type="evidence" value="ECO:0007669"/>
    <property type="project" value="InterPro"/>
</dbReference>
<dbReference type="PROSITE" id="PS52041">
    <property type="entry name" value="TOPO_IIB"/>
    <property type="match status" value="1"/>
</dbReference>
<sequence length="386" mass="43509">MALLKVRDLNLNIPKEAKNLAEKMLKDLESSKRPYLEAVKTSLDNSNYNAKVGFLTPGEKVVRTELNVSSVQKLARVVFMLEILLRNLDIGAVNTKRELYYICKGLIKGDSRYKPLDFDDQGESDSIIDFIGDMLEVYREELNCFANDRGGQTYSQQLIVTEALPDGDKAVVDLSTLGTSPFQPKNKPQSLKLKAKKKIDFCLVVESEGTAGTLQAMGFTKRNNCILMGAQGVPSNGVRGWCKLIENQLDVPMYFFGDLDAYTLQNIFRTLKAGSAASLIRNSDFSAPNVRFLGVLPGDVKKYDLPHYKVKESDPAEARALKKAKDALENDPFFRDKKNRELADILKWLIKEKVRCEQQSYFSVDPKDPIKTEKIILEKIRKGDYV</sequence>
<evidence type="ECO:0000313" key="12">
    <source>
        <dbReference type="EMBL" id="AGH96051.1"/>
    </source>
</evidence>
<dbReference type="PRINTS" id="PR01550">
    <property type="entry name" value="TOP6AFAMILY"/>
</dbReference>
<keyword evidence="13" id="KW-1185">Reference proteome</keyword>
<evidence type="ECO:0000256" key="9">
    <source>
        <dbReference type="ARBA" id="ARBA00023235"/>
    </source>
</evidence>
<name>M4VDE9_9BACT</name>
<dbReference type="CDD" id="cd00223">
    <property type="entry name" value="TOPRIM_TopoIIB_SPO"/>
    <property type="match status" value="1"/>
</dbReference>
<evidence type="ECO:0000256" key="2">
    <source>
        <dbReference type="ARBA" id="ARBA00001946"/>
    </source>
</evidence>
<evidence type="ECO:0000256" key="5">
    <source>
        <dbReference type="ARBA" id="ARBA00022723"/>
    </source>
</evidence>
<dbReference type="InterPro" id="IPR034136">
    <property type="entry name" value="TOPRIM_Topo6A/Spo11"/>
</dbReference>
<dbReference type="RefSeq" id="WP_015470541.1">
    <property type="nucleotide sequence ID" value="NC_020813.1"/>
</dbReference>
<evidence type="ECO:0000256" key="8">
    <source>
        <dbReference type="ARBA" id="ARBA00023125"/>
    </source>
</evidence>
<evidence type="ECO:0000259" key="10">
    <source>
        <dbReference type="Pfam" id="PF04406"/>
    </source>
</evidence>
<dbReference type="Gene3D" id="3.40.1360.10">
    <property type="match status" value="1"/>
</dbReference>
<feature type="domain" description="Spo11/DNA topoisomerase VI subunit A N-terminal" evidence="10">
    <location>
        <begin position="72"/>
        <end position="143"/>
    </location>
</feature>
<dbReference type="InterPro" id="IPR036388">
    <property type="entry name" value="WH-like_DNA-bd_sf"/>
</dbReference>
<feature type="domain" description="Topoisomerase 6 subunit A/Spo11 TOPRIM" evidence="11">
    <location>
        <begin position="201"/>
        <end position="367"/>
    </location>
</feature>
<proteinExistence type="inferred from homology"/>
<dbReference type="PANTHER" id="PTHR10848:SF0">
    <property type="entry name" value="MEIOTIC RECOMBINATION PROTEIN SPO11"/>
    <property type="match status" value="1"/>
</dbReference>
<dbReference type="NCBIfam" id="NF003335">
    <property type="entry name" value="PRK04342.1-4"/>
    <property type="match status" value="1"/>
</dbReference>
<dbReference type="InterPro" id="IPR036078">
    <property type="entry name" value="Spo11/TopoVI_A_sf"/>
</dbReference>
<dbReference type="GO" id="GO:0003677">
    <property type="term" value="F:DNA binding"/>
    <property type="evidence" value="ECO:0007669"/>
    <property type="project" value="UniProtKB-KW"/>
</dbReference>
<dbReference type="OrthoDB" id="5288779at2"/>